<keyword evidence="2" id="KW-1185">Reference proteome</keyword>
<dbReference type="AlphaFoldDB" id="A0AAV5TYX5"/>
<comment type="caution">
    <text evidence="1">The sequence shown here is derived from an EMBL/GenBank/DDBJ whole genome shotgun (WGS) entry which is preliminary data.</text>
</comment>
<protein>
    <submittedName>
        <fullName evidence="1">Uncharacterized protein</fullName>
    </submittedName>
</protein>
<name>A0AAV5TYX5_9BILA</name>
<evidence type="ECO:0000313" key="1">
    <source>
        <dbReference type="EMBL" id="GMS99174.1"/>
    </source>
</evidence>
<evidence type="ECO:0000313" key="2">
    <source>
        <dbReference type="Proteomes" id="UP001432027"/>
    </source>
</evidence>
<proteinExistence type="predicted"/>
<reference evidence="1" key="1">
    <citation type="submission" date="2023-10" db="EMBL/GenBank/DDBJ databases">
        <title>Genome assembly of Pristionchus species.</title>
        <authorList>
            <person name="Yoshida K."/>
            <person name="Sommer R.J."/>
        </authorList>
    </citation>
    <scope>NUCLEOTIDE SEQUENCE</scope>
    <source>
        <strain evidence="1">RS0144</strain>
    </source>
</reference>
<gene>
    <name evidence="1" type="ORF">PENTCL1PPCAC_21349</name>
</gene>
<dbReference type="Proteomes" id="UP001432027">
    <property type="component" value="Unassembled WGS sequence"/>
</dbReference>
<organism evidence="1 2">
    <name type="scientific">Pristionchus entomophagus</name>
    <dbReference type="NCBI Taxonomy" id="358040"/>
    <lineage>
        <taxon>Eukaryota</taxon>
        <taxon>Metazoa</taxon>
        <taxon>Ecdysozoa</taxon>
        <taxon>Nematoda</taxon>
        <taxon>Chromadorea</taxon>
        <taxon>Rhabditida</taxon>
        <taxon>Rhabditina</taxon>
        <taxon>Diplogasteromorpha</taxon>
        <taxon>Diplogasteroidea</taxon>
        <taxon>Neodiplogasteridae</taxon>
        <taxon>Pristionchus</taxon>
    </lineage>
</organism>
<dbReference type="EMBL" id="BTSX01000005">
    <property type="protein sequence ID" value="GMS99174.1"/>
    <property type="molecule type" value="Genomic_DNA"/>
</dbReference>
<accession>A0AAV5TYX5</accession>
<feature type="non-terminal residue" evidence="1">
    <location>
        <position position="1"/>
    </location>
</feature>
<sequence>YRTYSRSFPMGSRYSGVRVPRASDGRLMDNPPLSRALSSTSTNVQMVSCVRAETRFPLLLPTTPDSSDLRSQ</sequence>